<protein>
    <submittedName>
        <fullName evidence="1">Uncharacterized protein</fullName>
    </submittedName>
</protein>
<dbReference type="Proteomes" id="UP001187192">
    <property type="component" value="Unassembled WGS sequence"/>
</dbReference>
<proteinExistence type="predicted"/>
<evidence type="ECO:0000313" key="2">
    <source>
        <dbReference type="Proteomes" id="UP001187192"/>
    </source>
</evidence>
<gene>
    <name evidence="1" type="ORF">TIFTF001_029732</name>
</gene>
<dbReference type="AlphaFoldDB" id="A0AA88DSI2"/>
<name>A0AA88DSI2_FICCA</name>
<reference evidence="1" key="1">
    <citation type="submission" date="2023-07" db="EMBL/GenBank/DDBJ databases">
        <title>draft genome sequence of fig (Ficus carica).</title>
        <authorList>
            <person name="Takahashi T."/>
            <person name="Nishimura K."/>
        </authorList>
    </citation>
    <scope>NUCLEOTIDE SEQUENCE</scope>
</reference>
<accession>A0AA88DSI2</accession>
<sequence>MIGTGYQVSGVRWCRVVGVARPATVQLSAGIEWRDKSSLGRPSPKALSCGRESVTRASILEPDGDMLEVPKGEVVRGSTTKLSSSVPRSLVNRWSPARERLHHQHYAWYGGKEKGNEMGRGKSKGKTMELVVW</sequence>
<keyword evidence="2" id="KW-1185">Reference proteome</keyword>
<evidence type="ECO:0000313" key="1">
    <source>
        <dbReference type="EMBL" id="GMN60639.1"/>
    </source>
</evidence>
<organism evidence="1 2">
    <name type="scientific">Ficus carica</name>
    <name type="common">Common fig</name>
    <dbReference type="NCBI Taxonomy" id="3494"/>
    <lineage>
        <taxon>Eukaryota</taxon>
        <taxon>Viridiplantae</taxon>
        <taxon>Streptophyta</taxon>
        <taxon>Embryophyta</taxon>
        <taxon>Tracheophyta</taxon>
        <taxon>Spermatophyta</taxon>
        <taxon>Magnoliopsida</taxon>
        <taxon>eudicotyledons</taxon>
        <taxon>Gunneridae</taxon>
        <taxon>Pentapetalae</taxon>
        <taxon>rosids</taxon>
        <taxon>fabids</taxon>
        <taxon>Rosales</taxon>
        <taxon>Moraceae</taxon>
        <taxon>Ficeae</taxon>
        <taxon>Ficus</taxon>
    </lineage>
</organism>
<dbReference type="EMBL" id="BTGU01000101">
    <property type="protein sequence ID" value="GMN60639.1"/>
    <property type="molecule type" value="Genomic_DNA"/>
</dbReference>
<comment type="caution">
    <text evidence="1">The sequence shown here is derived from an EMBL/GenBank/DDBJ whole genome shotgun (WGS) entry which is preliminary data.</text>
</comment>